<comment type="caution">
    <text evidence="1">The sequence shown here is derived from an EMBL/GenBank/DDBJ whole genome shotgun (WGS) entry which is preliminary data.</text>
</comment>
<evidence type="ECO:0000313" key="1">
    <source>
        <dbReference type="EMBL" id="OAE18477.1"/>
    </source>
</evidence>
<protein>
    <submittedName>
        <fullName evidence="1">Uncharacterized protein</fullName>
    </submittedName>
</protein>
<sequence>MINCFVLVAVNRCDREVEGTAFVWNYLVDGKEVEKVRLMNQGRLMTVLGMVKKKRVAAAVSERAVEFVLAAVKSMRVFVVVGMGRL</sequence>
<accession>A0A176VD25</accession>
<keyword evidence="2" id="KW-1185">Reference proteome</keyword>
<gene>
    <name evidence="1" type="ORF">AXG93_163s1070</name>
</gene>
<organism evidence="1 2">
    <name type="scientific">Marchantia polymorpha subsp. ruderalis</name>
    <dbReference type="NCBI Taxonomy" id="1480154"/>
    <lineage>
        <taxon>Eukaryota</taxon>
        <taxon>Viridiplantae</taxon>
        <taxon>Streptophyta</taxon>
        <taxon>Embryophyta</taxon>
        <taxon>Marchantiophyta</taxon>
        <taxon>Marchantiopsida</taxon>
        <taxon>Marchantiidae</taxon>
        <taxon>Marchantiales</taxon>
        <taxon>Marchantiaceae</taxon>
        <taxon>Marchantia</taxon>
    </lineage>
</organism>
<dbReference type="EMBL" id="LVLJ01004053">
    <property type="protein sequence ID" value="OAE18477.1"/>
    <property type="molecule type" value="Genomic_DNA"/>
</dbReference>
<dbReference type="AlphaFoldDB" id="A0A176VD25"/>
<dbReference type="Proteomes" id="UP000077202">
    <property type="component" value="Unassembled WGS sequence"/>
</dbReference>
<proteinExistence type="predicted"/>
<name>A0A176VD25_MARPO</name>
<reference evidence="1" key="1">
    <citation type="submission" date="2016-03" db="EMBL/GenBank/DDBJ databases">
        <title>Mechanisms controlling the formation of the plant cell surface in tip-growing cells are functionally conserved among land plants.</title>
        <authorList>
            <person name="Honkanen S."/>
            <person name="Jones V.A."/>
            <person name="Morieri G."/>
            <person name="Champion C."/>
            <person name="Hetherington A.J."/>
            <person name="Kelly S."/>
            <person name="Saint-Marcoux D."/>
            <person name="Proust H."/>
            <person name="Prescott H."/>
            <person name="Dolan L."/>
        </authorList>
    </citation>
    <scope>NUCLEOTIDE SEQUENCE [LARGE SCALE GENOMIC DNA]</scope>
    <source>
        <tissue evidence="1">Whole gametophyte</tissue>
    </source>
</reference>
<evidence type="ECO:0000313" key="2">
    <source>
        <dbReference type="Proteomes" id="UP000077202"/>
    </source>
</evidence>